<dbReference type="Pfam" id="PF00454">
    <property type="entry name" value="PI3_PI4_kinase"/>
    <property type="match status" value="1"/>
</dbReference>
<dbReference type="WBParaSite" id="GPUH_0002352501-mRNA-1">
    <property type="protein sequence ID" value="GPUH_0002352501-mRNA-1"/>
    <property type="gene ID" value="GPUH_0002352501"/>
</dbReference>
<dbReference type="GO" id="GO:0004674">
    <property type="term" value="F:protein serine/threonine kinase activity"/>
    <property type="evidence" value="ECO:0007669"/>
    <property type="project" value="TreeGrafter"/>
</dbReference>
<reference evidence="2" key="1">
    <citation type="submission" date="2016-06" db="UniProtKB">
        <authorList>
            <consortium name="WormBaseParasite"/>
        </authorList>
    </citation>
    <scope>IDENTIFICATION</scope>
</reference>
<dbReference type="SUPFAM" id="SSF56112">
    <property type="entry name" value="Protein kinase-like (PK-like)"/>
    <property type="match status" value="1"/>
</dbReference>
<accession>A0A183ERA4</accession>
<dbReference type="InterPro" id="IPR011009">
    <property type="entry name" value="Kinase-like_dom_sf"/>
</dbReference>
<dbReference type="PANTHER" id="PTHR11139">
    <property type="entry name" value="ATAXIA TELANGIECTASIA MUTATED ATM -RELATED"/>
    <property type="match status" value="1"/>
</dbReference>
<protein>
    <submittedName>
        <fullName evidence="2">PI3K/PI4K domain-containing protein</fullName>
    </submittedName>
</protein>
<evidence type="ECO:0000259" key="1">
    <source>
        <dbReference type="PROSITE" id="PS50290"/>
    </source>
</evidence>
<dbReference type="GO" id="GO:0005737">
    <property type="term" value="C:cytoplasm"/>
    <property type="evidence" value="ECO:0007669"/>
    <property type="project" value="TreeGrafter"/>
</dbReference>
<dbReference type="AlphaFoldDB" id="A0A183ERA4"/>
<dbReference type="GO" id="GO:0005634">
    <property type="term" value="C:nucleus"/>
    <property type="evidence" value="ECO:0007669"/>
    <property type="project" value="TreeGrafter"/>
</dbReference>
<proteinExistence type="predicted"/>
<dbReference type="Gene3D" id="3.30.1010.10">
    <property type="entry name" value="Phosphatidylinositol 3-kinase Catalytic Subunit, Chain A, domain 4"/>
    <property type="match status" value="1"/>
</dbReference>
<name>A0A183ERA4_9BILA</name>
<dbReference type="PANTHER" id="PTHR11139:SF119">
    <property type="entry name" value="SERINE_THREONINE-PROTEIN KINASE SMG1"/>
    <property type="match status" value="1"/>
</dbReference>
<dbReference type="GO" id="GO:0016242">
    <property type="term" value="P:negative regulation of macroautophagy"/>
    <property type="evidence" value="ECO:0007669"/>
    <property type="project" value="TreeGrafter"/>
</dbReference>
<dbReference type="GO" id="GO:0031931">
    <property type="term" value="C:TORC1 complex"/>
    <property type="evidence" value="ECO:0007669"/>
    <property type="project" value="TreeGrafter"/>
</dbReference>
<dbReference type="GO" id="GO:0031932">
    <property type="term" value="C:TORC2 complex"/>
    <property type="evidence" value="ECO:0007669"/>
    <property type="project" value="TreeGrafter"/>
</dbReference>
<feature type="domain" description="PI3K/PI4K catalytic" evidence="1">
    <location>
        <begin position="53"/>
        <end position="247"/>
    </location>
</feature>
<sequence>LLTQLSSRSNRRLLMGLQMADIAPALATFSHRLIPLPGQEHKNFADVVMLERISKQTVILPTKTRPRKLVFHGSDGKDYPFLFKGQEDLHLDERIMQLLRICNMMLAEKERDWPSYTAQHYSVTPLGSRSGLIEWVEGATSIFQVYRKWQLRQAPASEIERPSELFMKKLKAYFLDNKLPLQSLADRQKWPHTALKNVIQVLIDETPKDLLSRFYSYSTNISCFFPRHLVLDESCGFVLEAQTRGSV</sequence>
<dbReference type="InterPro" id="IPR050517">
    <property type="entry name" value="DDR_Repair_Kinase"/>
</dbReference>
<dbReference type="GO" id="GO:0031929">
    <property type="term" value="P:TOR signaling"/>
    <property type="evidence" value="ECO:0007669"/>
    <property type="project" value="TreeGrafter"/>
</dbReference>
<organism evidence="2">
    <name type="scientific">Gongylonema pulchrum</name>
    <dbReference type="NCBI Taxonomy" id="637853"/>
    <lineage>
        <taxon>Eukaryota</taxon>
        <taxon>Metazoa</taxon>
        <taxon>Ecdysozoa</taxon>
        <taxon>Nematoda</taxon>
        <taxon>Chromadorea</taxon>
        <taxon>Rhabditida</taxon>
        <taxon>Spirurina</taxon>
        <taxon>Spiruromorpha</taxon>
        <taxon>Spiruroidea</taxon>
        <taxon>Gongylonematidae</taxon>
        <taxon>Gongylonema</taxon>
    </lineage>
</organism>
<dbReference type="InterPro" id="IPR000403">
    <property type="entry name" value="PI3/4_kinase_cat_dom"/>
</dbReference>
<dbReference type="PROSITE" id="PS50290">
    <property type="entry name" value="PI3_4_KINASE_3"/>
    <property type="match status" value="1"/>
</dbReference>
<evidence type="ECO:0000313" key="2">
    <source>
        <dbReference type="WBParaSite" id="GPUH_0002352501-mRNA-1"/>
    </source>
</evidence>